<dbReference type="Proteomes" id="UP000515152">
    <property type="component" value="Chromosome 12"/>
</dbReference>
<evidence type="ECO:0000259" key="20">
    <source>
        <dbReference type="PROSITE" id="PS50011"/>
    </source>
</evidence>
<dbReference type="GO" id="GO:0050321">
    <property type="term" value="F:tau-protein kinase activity"/>
    <property type="evidence" value="ECO:0007669"/>
    <property type="project" value="TreeGrafter"/>
</dbReference>
<dbReference type="PANTHER" id="PTHR24346:SF102">
    <property type="entry name" value="TESTIS-SPECIFIC SERINE_THREONINE-PROTEIN KINASE 1"/>
    <property type="match status" value="1"/>
</dbReference>
<proteinExistence type="inferred from homology"/>
<reference evidence="22" key="1">
    <citation type="submission" date="2025-08" db="UniProtKB">
        <authorList>
            <consortium name="RefSeq"/>
        </authorList>
    </citation>
    <scope>IDENTIFICATION</scope>
</reference>
<dbReference type="PROSITE" id="PS50011">
    <property type="entry name" value="PROTEIN_KINASE_DOM"/>
    <property type="match status" value="1"/>
</dbReference>
<dbReference type="InterPro" id="IPR017441">
    <property type="entry name" value="Protein_kinase_ATP_BS"/>
</dbReference>
<evidence type="ECO:0000256" key="8">
    <source>
        <dbReference type="ARBA" id="ARBA00022723"/>
    </source>
</evidence>
<comment type="catalytic activity">
    <reaction evidence="17">
        <text>L-seryl-[protein] + ATP = O-phospho-L-seryl-[protein] + ADP + H(+)</text>
        <dbReference type="Rhea" id="RHEA:17989"/>
        <dbReference type="Rhea" id="RHEA-COMP:9863"/>
        <dbReference type="Rhea" id="RHEA-COMP:11604"/>
        <dbReference type="ChEBI" id="CHEBI:15378"/>
        <dbReference type="ChEBI" id="CHEBI:29999"/>
        <dbReference type="ChEBI" id="CHEBI:30616"/>
        <dbReference type="ChEBI" id="CHEBI:83421"/>
        <dbReference type="ChEBI" id="CHEBI:456216"/>
        <dbReference type="EC" id="2.7.11.1"/>
    </reaction>
</comment>
<evidence type="ECO:0000256" key="13">
    <source>
        <dbReference type="ARBA" id="ARBA00022842"/>
    </source>
</evidence>
<evidence type="ECO:0000313" key="22">
    <source>
        <dbReference type="RefSeq" id="XP_042565380.1"/>
    </source>
</evidence>
<feature type="domain" description="Protein kinase" evidence="20">
    <location>
        <begin position="12"/>
        <end position="272"/>
    </location>
</feature>
<dbReference type="GO" id="GO:0035556">
    <property type="term" value="P:intracellular signal transduction"/>
    <property type="evidence" value="ECO:0007669"/>
    <property type="project" value="TreeGrafter"/>
</dbReference>
<evidence type="ECO:0000256" key="14">
    <source>
        <dbReference type="ARBA" id="ARBA00022843"/>
    </source>
</evidence>
<keyword evidence="14" id="KW-0832">Ubl conjugation</keyword>
<comment type="catalytic activity">
    <reaction evidence="16">
        <text>L-threonyl-[protein] + ATP = O-phospho-L-threonyl-[protein] + ADP + H(+)</text>
        <dbReference type="Rhea" id="RHEA:46608"/>
        <dbReference type="Rhea" id="RHEA-COMP:11060"/>
        <dbReference type="Rhea" id="RHEA-COMP:11605"/>
        <dbReference type="ChEBI" id="CHEBI:15378"/>
        <dbReference type="ChEBI" id="CHEBI:30013"/>
        <dbReference type="ChEBI" id="CHEBI:30616"/>
        <dbReference type="ChEBI" id="CHEBI:61977"/>
        <dbReference type="ChEBI" id="CHEBI:456216"/>
        <dbReference type="EC" id="2.7.11.1"/>
    </reaction>
</comment>
<dbReference type="GO" id="GO:0030154">
    <property type="term" value="P:cell differentiation"/>
    <property type="evidence" value="ECO:0007669"/>
    <property type="project" value="UniProtKB-KW"/>
</dbReference>
<dbReference type="GeneID" id="105909809"/>
<dbReference type="SMART" id="SM00220">
    <property type="entry name" value="S_TKc"/>
    <property type="match status" value="1"/>
</dbReference>
<dbReference type="EC" id="2.7.11.1" evidence="3"/>
<dbReference type="Gene3D" id="1.10.510.10">
    <property type="entry name" value="Transferase(Phosphotransferase) domain 1"/>
    <property type="match status" value="1"/>
</dbReference>
<evidence type="ECO:0000256" key="4">
    <source>
        <dbReference type="ARBA" id="ARBA00022473"/>
    </source>
</evidence>
<evidence type="ECO:0000256" key="1">
    <source>
        <dbReference type="ARBA" id="ARBA00001946"/>
    </source>
</evidence>
<dbReference type="GO" id="GO:0007283">
    <property type="term" value="P:spermatogenesis"/>
    <property type="evidence" value="ECO:0007669"/>
    <property type="project" value="UniProtKB-KW"/>
</dbReference>
<dbReference type="OrthoDB" id="541276at2759"/>
<dbReference type="GO" id="GO:0000287">
    <property type="term" value="F:magnesium ion binding"/>
    <property type="evidence" value="ECO:0007669"/>
    <property type="project" value="UniProtKB-ARBA"/>
</dbReference>
<dbReference type="KEGG" id="char:105909809"/>
<evidence type="ECO:0000256" key="17">
    <source>
        <dbReference type="ARBA" id="ARBA00048679"/>
    </source>
</evidence>
<evidence type="ECO:0000256" key="7">
    <source>
        <dbReference type="ARBA" id="ARBA00022679"/>
    </source>
</evidence>
<keyword evidence="9 18" id="KW-0547">Nucleotide-binding</keyword>
<keyword evidence="4" id="KW-0217">Developmental protein</keyword>
<evidence type="ECO:0000256" key="18">
    <source>
        <dbReference type="PROSITE-ProRule" id="PRU10141"/>
    </source>
</evidence>
<gene>
    <name evidence="22" type="primary">LOC105909809</name>
</gene>
<keyword evidence="6" id="KW-0597">Phosphoprotein</keyword>
<keyword evidence="10" id="KW-0418">Kinase</keyword>
<evidence type="ECO:0000256" key="16">
    <source>
        <dbReference type="ARBA" id="ARBA00047899"/>
    </source>
</evidence>
<keyword evidence="12 18" id="KW-0067">ATP-binding</keyword>
<dbReference type="PANTHER" id="PTHR24346">
    <property type="entry name" value="MAP/MICROTUBULE AFFINITY-REGULATING KINASE"/>
    <property type="match status" value="1"/>
</dbReference>
<keyword evidence="15" id="KW-0744">Spermatogenesis</keyword>
<name>A0A8M1KRY0_CLUHA</name>
<dbReference type="InterPro" id="IPR011009">
    <property type="entry name" value="Kinase-like_dom_sf"/>
</dbReference>
<comment type="cofactor">
    <cofactor evidence="1">
        <name>Mg(2+)</name>
        <dbReference type="ChEBI" id="CHEBI:18420"/>
    </cofactor>
</comment>
<keyword evidence="5 19" id="KW-0723">Serine/threonine-protein kinase</keyword>
<dbReference type="InterPro" id="IPR000719">
    <property type="entry name" value="Prot_kinase_dom"/>
</dbReference>
<dbReference type="Pfam" id="PF00069">
    <property type="entry name" value="Pkinase"/>
    <property type="match status" value="1"/>
</dbReference>
<evidence type="ECO:0000256" key="9">
    <source>
        <dbReference type="ARBA" id="ARBA00022741"/>
    </source>
</evidence>
<keyword evidence="8" id="KW-0479">Metal-binding</keyword>
<dbReference type="AlphaFoldDB" id="A0A8M1KRY0"/>
<keyword evidence="21" id="KW-1185">Reference proteome</keyword>
<evidence type="ECO:0000256" key="3">
    <source>
        <dbReference type="ARBA" id="ARBA00012513"/>
    </source>
</evidence>
<evidence type="ECO:0000256" key="15">
    <source>
        <dbReference type="ARBA" id="ARBA00022871"/>
    </source>
</evidence>
<protein>
    <recommendedName>
        <fullName evidence="3">non-specific serine/threonine protein kinase</fullName>
        <ecNumber evidence="3">2.7.11.1</ecNumber>
    </recommendedName>
</protein>
<comment type="similarity">
    <text evidence="2">Belongs to the protein kinase superfamily. CAMK Ser/Thr protein kinase family.</text>
</comment>
<organism evidence="21 22">
    <name type="scientific">Clupea harengus</name>
    <name type="common">Atlantic herring</name>
    <dbReference type="NCBI Taxonomy" id="7950"/>
    <lineage>
        <taxon>Eukaryota</taxon>
        <taxon>Metazoa</taxon>
        <taxon>Chordata</taxon>
        <taxon>Craniata</taxon>
        <taxon>Vertebrata</taxon>
        <taxon>Euteleostomi</taxon>
        <taxon>Actinopterygii</taxon>
        <taxon>Neopterygii</taxon>
        <taxon>Teleostei</taxon>
        <taxon>Clupei</taxon>
        <taxon>Clupeiformes</taxon>
        <taxon>Clupeoidei</taxon>
        <taxon>Clupeidae</taxon>
        <taxon>Clupea</taxon>
    </lineage>
</organism>
<dbReference type="SUPFAM" id="SSF56112">
    <property type="entry name" value="Protein kinase-like (PK-like)"/>
    <property type="match status" value="1"/>
</dbReference>
<dbReference type="GO" id="GO:0000226">
    <property type="term" value="P:microtubule cytoskeleton organization"/>
    <property type="evidence" value="ECO:0007669"/>
    <property type="project" value="TreeGrafter"/>
</dbReference>
<dbReference type="FunFam" id="1.10.510.10:FF:000658">
    <property type="entry name" value="Protein CBG12184"/>
    <property type="match status" value="1"/>
</dbReference>
<sequence length="313" mass="35828">MDDSQVLKKRGYTQGISLGEGSYAKVKSSYSEHLKRNVAVKIINKQKAPKDFLVNFLPRELDIMACLNHRNIVKTYEIFEASNGKVYIVMELGVQGNLLEFIEFRGALPPEFCKKLFRQICHAITFIHDKDIVHRDIKCENLLLDKDFNLKVADFGFSRRLTYSDAGAMELSKTFCGSEGYAAPEVLQGVPYDPKLYDVWSMGIVLYVMVCGSMPFDDSNVKKMIKVQKAHRLTYPRSVVISPLCKELIYRILHPDPKKRMKVVECLEHSWLQEECDATESSKVCQNDNCEKRNIIKAEPEVEPDLAQQYVAN</sequence>
<keyword evidence="11" id="KW-0221">Differentiation</keyword>
<dbReference type="GO" id="GO:0005524">
    <property type="term" value="F:ATP binding"/>
    <property type="evidence" value="ECO:0007669"/>
    <property type="project" value="UniProtKB-UniRule"/>
</dbReference>
<evidence type="ECO:0000256" key="11">
    <source>
        <dbReference type="ARBA" id="ARBA00022782"/>
    </source>
</evidence>
<evidence type="ECO:0000256" key="5">
    <source>
        <dbReference type="ARBA" id="ARBA00022527"/>
    </source>
</evidence>
<feature type="binding site" evidence="18">
    <location>
        <position position="41"/>
    </location>
    <ligand>
        <name>ATP</name>
        <dbReference type="ChEBI" id="CHEBI:30616"/>
    </ligand>
</feature>
<dbReference type="PROSITE" id="PS00108">
    <property type="entry name" value="PROTEIN_KINASE_ST"/>
    <property type="match status" value="1"/>
</dbReference>
<dbReference type="RefSeq" id="XP_042565380.1">
    <property type="nucleotide sequence ID" value="XM_042709446.1"/>
</dbReference>
<keyword evidence="13" id="KW-0460">Magnesium</keyword>
<accession>A0A8M1KRY0</accession>
<evidence type="ECO:0000256" key="6">
    <source>
        <dbReference type="ARBA" id="ARBA00022553"/>
    </source>
</evidence>
<dbReference type="PROSITE" id="PS00107">
    <property type="entry name" value="PROTEIN_KINASE_ATP"/>
    <property type="match status" value="1"/>
</dbReference>
<evidence type="ECO:0000256" key="10">
    <source>
        <dbReference type="ARBA" id="ARBA00022777"/>
    </source>
</evidence>
<keyword evidence="7" id="KW-0808">Transferase</keyword>
<evidence type="ECO:0000256" key="2">
    <source>
        <dbReference type="ARBA" id="ARBA00006692"/>
    </source>
</evidence>
<dbReference type="InterPro" id="IPR008271">
    <property type="entry name" value="Ser/Thr_kinase_AS"/>
</dbReference>
<evidence type="ECO:0000256" key="12">
    <source>
        <dbReference type="ARBA" id="ARBA00022840"/>
    </source>
</evidence>
<dbReference type="GO" id="GO:0005737">
    <property type="term" value="C:cytoplasm"/>
    <property type="evidence" value="ECO:0007669"/>
    <property type="project" value="TreeGrafter"/>
</dbReference>
<evidence type="ECO:0000313" key="21">
    <source>
        <dbReference type="Proteomes" id="UP000515152"/>
    </source>
</evidence>
<evidence type="ECO:0000256" key="19">
    <source>
        <dbReference type="RuleBase" id="RU000304"/>
    </source>
</evidence>